<proteinExistence type="predicted"/>
<protein>
    <submittedName>
        <fullName evidence="1">Uncharacterized protein</fullName>
    </submittedName>
</protein>
<dbReference type="Proteomes" id="UP000004956">
    <property type="component" value="Unassembled WGS sequence"/>
</dbReference>
<evidence type="ECO:0000313" key="2">
    <source>
        <dbReference type="Proteomes" id="UP000004956"/>
    </source>
</evidence>
<name>H3KBE1_9BURK</name>
<sequence>MENLLLFLRVKRGAPGPSGSASPQGPSKLSSLYFFFLSFKSS</sequence>
<dbReference type="AlphaFoldDB" id="H3KBE1"/>
<comment type="caution">
    <text evidence="1">The sequence shown here is derived from an EMBL/GenBank/DDBJ whole genome shotgun (WGS) entry which is preliminary data.</text>
</comment>
<reference evidence="1 2" key="1">
    <citation type="submission" date="2011-11" db="EMBL/GenBank/DDBJ databases">
        <authorList>
            <person name="Weinstock G."/>
            <person name="Sodergren E."/>
            <person name="Clifton S."/>
            <person name="Fulton L."/>
            <person name="Fulton B."/>
            <person name="Courtney L."/>
            <person name="Fronick C."/>
            <person name="Harrison M."/>
            <person name="Strong C."/>
            <person name="Farmer C."/>
            <person name="Delahaunty K."/>
            <person name="Markovic C."/>
            <person name="Hall O."/>
            <person name="Minx P."/>
            <person name="Tomlinson C."/>
            <person name="Mitreva M."/>
            <person name="Hou S."/>
            <person name="Chen J."/>
            <person name="Wollam A."/>
            <person name="Pepin K.H."/>
            <person name="Johnson M."/>
            <person name="Bhonagiri V."/>
            <person name="Zhang X."/>
            <person name="Suruliraj S."/>
            <person name="Warren W."/>
            <person name="Chinwalla A."/>
            <person name="Mardis E.R."/>
            <person name="Wilson R.K."/>
        </authorList>
    </citation>
    <scope>NUCLEOTIDE SEQUENCE [LARGE SCALE GENOMIC DNA]</scope>
    <source>
        <strain evidence="1 2">YIT 11816</strain>
    </source>
</reference>
<dbReference type="EMBL" id="AFBQ01000002">
    <property type="protein sequence ID" value="EHY32574.1"/>
    <property type="molecule type" value="Genomic_DNA"/>
</dbReference>
<dbReference type="HOGENOM" id="CLU_3258839_0_0_4"/>
<evidence type="ECO:0000313" key="1">
    <source>
        <dbReference type="EMBL" id="EHY32574.1"/>
    </source>
</evidence>
<dbReference type="STRING" id="762967.HMPREF9440_00036"/>
<organism evidence="1 2">
    <name type="scientific">Sutterella parvirubra YIT 11816</name>
    <dbReference type="NCBI Taxonomy" id="762967"/>
    <lineage>
        <taxon>Bacteria</taxon>
        <taxon>Pseudomonadati</taxon>
        <taxon>Pseudomonadota</taxon>
        <taxon>Betaproteobacteria</taxon>
        <taxon>Burkholderiales</taxon>
        <taxon>Sutterellaceae</taxon>
        <taxon>Sutterella</taxon>
    </lineage>
</organism>
<gene>
    <name evidence="1" type="ORF">HMPREF9440_00036</name>
</gene>
<accession>H3KBE1</accession>
<keyword evidence="2" id="KW-1185">Reference proteome</keyword>